<evidence type="ECO:0000259" key="7">
    <source>
        <dbReference type="PROSITE" id="PS51900"/>
    </source>
</evidence>
<feature type="domain" description="Tyr recombinase" evidence="6">
    <location>
        <begin position="213"/>
        <end position="387"/>
    </location>
</feature>
<dbReference type="Pfam" id="PF13356">
    <property type="entry name" value="Arm-DNA-bind_3"/>
    <property type="match status" value="1"/>
</dbReference>
<accession>A0A934INC7</accession>
<feature type="domain" description="Core-binding (CB)" evidence="7">
    <location>
        <begin position="104"/>
        <end position="184"/>
    </location>
</feature>
<dbReference type="InterPro" id="IPR025166">
    <property type="entry name" value="Integrase_DNA_bind_dom"/>
</dbReference>
<dbReference type="Proteomes" id="UP000602124">
    <property type="component" value="Unassembled WGS sequence"/>
</dbReference>
<evidence type="ECO:0000256" key="3">
    <source>
        <dbReference type="ARBA" id="ARBA00023125"/>
    </source>
</evidence>
<dbReference type="InterPro" id="IPR013762">
    <property type="entry name" value="Integrase-like_cat_sf"/>
</dbReference>
<dbReference type="GO" id="GO:0006310">
    <property type="term" value="P:DNA recombination"/>
    <property type="evidence" value="ECO:0007669"/>
    <property type="project" value="UniProtKB-KW"/>
</dbReference>
<dbReference type="InterPro" id="IPR038488">
    <property type="entry name" value="Integrase_DNA-bd_sf"/>
</dbReference>
<dbReference type="InterPro" id="IPR044068">
    <property type="entry name" value="CB"/>
</dbReference>
<dbReference type="InterPro" id="IPR053876">
    <property type="entry name" value="Phage_int_M"/>
</dbReference>
<dbReference type="InterPro" id="IPR050808">
    <property type="entry name" value="Phage_Integrase"/>
</dbReference>
<dbReference type="AlphaFoldDB" id="A0A934INC7"/>
<dbReference type="CDD" id="cd00801">
    <property type="entry name" value="INT_P4_C"/>
    <property type="match status" value="1"/>
</dbReference>
<dbReference type="InterPro" id="IPR002104">
    <property type="entry name" value="Integrase_catalytic"/>
</dbReference>
<evidence type="ECO:0000256" key="4">
    <source>
        <dbReference type="ARBA" id="ARBA00023172"/>
    </source>
</evidence>
<dbReference type="Pfam" id="PF22022">
    <property type="entry name" value="Phage_int_M"/>
    <property type="match status" value="1"/>
</dbReference>
<dbReference type="GO" id="GO:0015074">
    <property type="term" value="P:DNA integration"/>
    <property type="evidence" value="ECO:0007669"/>
    <property type="project" value="UniProtKB-KW"/>
</dbReference>
<sequence length="401" mass="44523">MAGARVGRHRLKSTQLSTKTAGIIADGDGLYLRTTMSKAGTLSRSWVFVFHLNGKRRELGLGAYGSGTAPVSLSLAREKAQATRDQLARGIDPIAAKRRMQGIQNFGQVADDFLDAKRPGWSNDNHVRQWERTLKEVCKPLRSIAIDKVETDDVLSILRPIWTEMPEHARRVRMRIESVLDYAGSKGLRSALNPARGKGHIHNLLAAQDKTKKHMIALPYADLPAFWQRLAEVEGSGAAALRFTILTAARPGEARLAPWSEMDLSGKLWTIPPQRMKEGRLHRVPLTNAAIEVLQSVKLKDRTPEDWVFRGQRPGRPLSDMSITAVLRRLKVDVHVHGFRSTFRDWVAETTNHPGEVAEAALSHAVGDATERAYRRGDALEKRRSLMEDWAAFCTGGGANG</sequence>
<comment type="caution">
    <text evidence="8">The sequence shown here is derived from an EMBL/GenBank/DDBJ whole genome shotgun (WGS) entry which is preliminary data.</text>
</comment>
<proteinExistence type="inferred from homology"/>
<dbReference type="PANTHER" id="PTHR30629:SF2">
    <property type="entry name" value="PROPHAGE INTEGRASE INTS-RELATED"/>
    <property type="match status" value="1"/>
</dbReference>
<dbReference type="Gene3D" id="1.10.150.130">
    <property type="match status" value="1"/>
</dbReference>
<name>A0A934INC7_9HYPH</name>
<dbReference type="EMBL" id="JAEKMH010000001">
    <property type="protein sequence ID" value="MBJ3783863.1"/>
    <property type="molecule type" value="Genomic_DNA"/>
</dbReference>
<keyword evidence="3 5" id="KW-0238">DNA-binding</keyword>
<keyword evidence="2" id="KW-0229">DNA integration</keyword>
<dbReference type="Gene3D" id="3.30.160.390">
    <property type="entry name" value="Integrase, DNA-binding domain"/>
    <property type="match status" value="1"/>
</dbReference>
<dbReference type="GO" id="GO:0003677">
    <property type="term" value="F:DNA binding"/>
    <property type="evidence" value="ECO:0007669"/>
    <property type="project" value="UniProtKB-UniRule"/>
</dbReference>
<evidence type="ECO:0000313" key="8">
    <source>
        <dbReference type="EMBL" id="MBJ3783863.1"/>
    </source>
</evidence>
<dbReference type="PROSITE" id="PS51898">
    <property type="entry name" value="TYR_RECOMBINASE"/>
    <property type="match status" value="1"/>
</dbReference>
<evidence type="ECO:0000256" key="2">
    <source>
        <dbReference type="ARBA" id="ARBA00022908"/>
    </source>
</evidence>
<evidence type="ECO:0000313" key="9">
    <source>
        <dbReference type="Proteomes" id="UP000602124"/>
    </source>
</evidence>
<evidence type="ECO:0000259" key="6">
    <source>
        <dbReference type="PROSITE" id="PS51898"/>
    </source>
</evidence>
<dbReference type="InterPro" id="IPR011010">
    <property type="entry name" value="DNA_brk_join_enz"/>
</dbReference>
<dbReference type="Gene3D" id="1.10.443.10">
    <property type="entry name" value="Intergrase catalytic core"/>
    <property type="match status" value="1"/>
</dbReference>
<evidence type="ECO:0000256" key="1">
    <source>
        <dbReference type="ARBA" id="ARBA00008857"/>
    </source>
</evidence>
<dbReference type="SUPFAM" id="SSF56349">
    <property type="entry name" value="DNA breaking-rejoining enzymes"/>
    <property type="match status" value="1"/>
</dbReference>
<organism evidence="8 9">
    <name type="scientific">Devosia sediminis</name>
    <dbReference type="NCBI Taxonomy" id="2798801"/>
    <lineage>
        <taxon>Bacteria</taxon>
        <taxon>Pseudomonadati</taxon>
        <taxon>Pseudomonadota</taxon>
        <taxon>Alphaproteobacteria</taxon>
        <taxon>Hyphomicrobiales</taxon>
        <taxon>Devosiaceae</taxon>
        <taxon>Devosia</taxon>
    </lineage>
</organism>
<keyword evidence="4" id="KW-0233">DNA recombination</keyword>
<comment type="similarity">
    <text evidence="1">Belongs to the 'phage' integrase family.</text>
</comment>
<dbReference type="PANTHER" id="PTHR30629">
    <property type="entry name" value="PROPHAGE INTEGRASE"/>
    <property type="match status" value="1"/>
</dbReference>
<dbReference type="InterPro" id="IPR010998">
    <property type="entry name" value="Integrase_recombinase_N"/>
</dbReference>
<dbReference type="PROSITE" id="PS51900">
    <property type="entry name" value="CB"/>
    <property type="match status" value="1"/>
</dbReference>
<keyword evidence="9" id="KW-1185">Reference proteome</keyword>
<dbReference type="Pfam" id="PF00589">
    <property type="entry name" value="Phage_integrase"/>
    <property type="match status" value="1"/>
</dbReference>
<reference evidence="8" key="1">
    <citation type="submission" date="2020-12" db="EMBL/GenBank/DDBJ databases">
        <title>Devosia sp. MSA67 isolated from Mo River.</title>
        <authorList>
            <person name="Ma F."/>
            <person name="Zi Z."/>
        </authorList>
    </citation>
    <scope>NUCLEOTIDE SEQUENCE</scope>
    <source>
        <strain evidence="8">MSA67</strain>
    </source>
</reference>
<gene>
    <name evidence="8" type="ORF">JEQ47_03940</name>
</gene>
<protein>
    <submittedName>
        <fullName evidence="8">Integrase arm-type DNA-binding domain-containing protein</fullName>
    </submittedName>
</protein>
<evidence type="ECO:0000256" key="5">
    <source>
        <dbReference type="PROSITE-ProRule" id="PRU01248"/>
    </source>
</evidence>